<protein>
    <submittedName>
        <fullName evidence="2">Uncharacterized protein</fullName>
    </submittedName>
</protein>
<dbReference type="EMBL" id="CM015712">
    <property type="protein sequence ID" value="KAF3707973.1"/>
    <property type="molecule type" value="Genomic_DNA"/>
</dbReference>
<feature type="signal peptide" evidence="1">
    <location>
        <begin position="1"/>
        <end position="19"/>
    </location>
</feature>
<proteinExistence type="predicted"/>
<feature type="chain" id="PRO_5026299931" evidence="1">
    <location>
        <begin position="20"/>
        <end position="65"/>
    </location>
</feature>
<evidence type="ECO:0000313" key="3">
    <source>
        <dbReference type="Proteomes" id="UP000503349"/>
    </source>
</evidence>
<sequence length="65" mass="6807">MRAQVVILLFALVLTATSSNNSPEDSKVIPDDVALKELLGTDVQDIGPLTTSKISINLKGDEGGP</sequence>
<keyword evidence="3" id="KW-1185">Reference proteome</keyword>
<evidence type="ECO:0000256" key="1">
    <source>
        <dbReference type="SAM" id="SignalP"/>
    </source>
</evidence>
<reference evidence="3" key="2">
    <citation type="submission" date="2019-02" db="EMBL/GenBank/DDBJ databases">
        <title>Opniocepnalus argus Var Kimnra genome.</title>
        <authorList>
            <person name="Zhou C."/>
            <person name="Xiao S."/>
        </authorList>
    </citation>
    <scope>NUCLEOTIDE SEQUENCE [LARGE SCALE GENOMIC DNA]</scope>
</reference>
<organism evidence="2 3">
    <name type="scientific">Channa argus</name>
    <name type="common">Northern snakehead</name>
    <name type="synonym">Ophicephalus argus</name>
    <dbReference type="NCBI Taxonomy" id="215402"/>
    <lineage>
        <taxon>Eukaryota</taxon>
        <taxon>Metazoa</taxon>
        <taxon>Chordata</taxon>
        <taxon>Craniata</taxon>
        <taxon>Vertebrata</taxon>
        <taxon>Euteleostomi</taxon>
        <taxon>Actinopterygii</taxon>
        <taxon>Neopterygii</taxon>
        <taxon>Teleostei</taxon>
        <taxon>Neoteleostei</taxon>
        <taxon>Acanthomorphata</taxon>
        <taxon>Anabantaria</taxon>
        <taxon>Anabantiformes</taxon>
        <taxon>Channoidei</taxon>
        <taxon>Channidae</taxon>
        <taxon>Channa</taxon>
    </lineage>
</organism>
<reference evidence="2 3" key="1">
    <citation type="submission" date="2019-02" db="EMBL/GenBank/DDBJ databases">
        <title>Opniocepnalus argus genome.</title>
        <authorList>
            <person name="Zhou C."/>
            <person name="Xiao S."/>
        </authorList>
    </citation>
    <scope>NUCLEOTIDE SEQUENCE [LARGE SCALE GENOMIC DNA]</scope>
    <source>
        <strain evidence="2">OARG1902GOOAL</strain>
        <tissue evidence="2">Muscle</tissue>
    </source>
</reference>
<gene>
    <name evidence="2" type="ORF">EXN66_Car001146</name>
</gene>
<accession>A0A6G1R057</accession>
<dbReference type="Proteomes" id="UP000503349">
    <property type="component" value="Chromosome 1"/>
</dbReference>
<name>A0A6G1R057_CHAAH</name>
<dbReference type="AlphaFoldDB" id="A0A6G1R057"/>
<keyword evidence="1" id="KW-0732">Signal</keyword>
<evidence type="ECO:0000313" key="2">
    <source>
        <dbReference type="EMBL" id="KAF3707973.1"/>
    </source>
</evidence>